<name>A0A815QS83_ADIRI</name>
<proteinExistence type="predicted"/>
<dbReference type="PANTHER" id="PTHR24230">
    <property type="entry name" value="G-PROTEIN COUPLED RECEPTOR"/>
    <property type="match status" value="1"/>
</dbReference>
<feature type="domain" description="Apple" evidence="12">
    <location>
        <begin position="369"/>
        <end position="436"/>
    </location>
</feature>
<keyword evidence="6 10" id="KW-0472">Membrane</keyword>
<gene>
    <name evidence="13" type="ORF">EDS130_LOCUS40562</name>
</gene>
<evidence type="ECO:0008006" key="15">
    <source>
        <dbReference type="Google" id="ProtNLM"/>
    </source>
</evidence>
<evidence type="ECO:0000256" key="2">
    <source>
        <dbReference type="ARBA" id="ARBA00022475"/>
    </source>
</evidence>
<feature type="region of interest" description="Disordered" evidence="9">
    <location>
        <begin position="441"/>
        <end position="479"/>
    </location>
</feature>
<dbReference type="Proteomes" id="UP000663852">
    <property type="component" value="Unassembled WGS sequence"/>
</dbReference>
<organism evidence="13 14">
    <name type="scientific">Adineta ricciae</name>
    <name type="common">Rotifer</name>
    <dbReference type="NCBI Taxonomy" id="249248"/>
    <lineage>
        <taxon>Eukaryota</taxon>
        <taxon>Metazoa</taxon>
        <taxon>Spiralia</taxon>
        <taxon>Gnathifera</taxon>
        <taxon>Rotifera</taxon>
        <taxon>Eurotatoria</taxon>
        <taxon>Bdelloidea</taxon>
        <taxon>Adinetida</taxon>
        <taxon>Adinetidae</taxon>
        <taxon>Adineta</taxon>
    </lineage>
</organism>
<feature type="transmembrane region" description="Helical" evidence="10">
    <location>
        <begin position="52"/>
        <end position="74"/>
    </location>
</feature>
<keyword evidence="2" id="KW-1003">Cell membrane</keyword>
<protein>
    <recommendedName>
        <fullName evidence="15">G-protein coupled receptors family 1 profile domain-containing protein</fullName>
    </recommendedName>
</protein>
<dbReference type="Pfam" id="PF00024">
    <property type="entry name" value="PAN_1"/>
    <property type="match status" value="1"/>
</dbReference>
<evidence type="ECO:0000256" key="5">
    <source>
        <dbReference type="ARBA" id="ARBA00023040"/>
    </source>
</evidence>
<keyword evidence="8" id="KW-0807">Transducer</keyword>
<dbReference type="EMBL" id="CAJNOJ010000493">
    <property type="protein sequence ID" value="CAF1467451.1"/>
    <property type="molecule type" value="Genomic_DNA"/>
</dbReference>
<dbReference type="SUPFAM" id="SSF81321">
    <property type="entry name" value="Family A G protein-coupled receptor-like"/>
    <property type="match status" value="1"/>
</dbReference>
<dbReference type="PANTHER" id="PTHR24230:SF75">
    <property type="entry name" value="RELAXIN FAMILY PEPTIDE RECEPTOR 3"/>
    <property type="match status" value="1"/>
</dbReference>
<feature type="transmembrane region" description="Helical" evidence="10">
    <location>
        <begin position="166"/>
        <end position="187"/>
    </location>
</feature>
<dbReference type="GO" id="GO:0007218">
    <property type="term" value="P:neuropeptide signaling pathway"/>
    <property type="evidence" value="ECO:0007669"/>
    <property type="project" value="TreeGrafter"/>
</dbReference>
<evidence type="ECO:0000256" key="3">
    <source>
        <dbReference type="ARBA" id="ARBA00022692"/>
    </source>
</evidence>
<dbReference type="InterPro" id="IPR003609">
    <property type="entry name" value="Pan_app"/>
</dbReference>
<evidence type="ECO:0000256" key="7">
    <source>
        <dbReference type="ARBA" id="ARBA00023170"/>
    </source>
</evidence>
<dbReference type="Gene3D" id="1.20.1070.10">
    <property type="entry name" value="Rhodopsin 7-helix transmembrane proteins"/>
    <property type="match status" value="1"/>
</dbReference>
<comment type="subcellular location">
    <subcellularLocation>
        <location evidence="1">Cell membrane</location>
        <topology evidence="1">Multi-pass membrane protein</topology>
    </subcellularLocation>
</comment>
<dbReference type="PROSITE" id="PS50948">
    <property type="entry name" value="PAN"/>
    <property type="match status" value="1"/>
</dbReference>
<evidence type="ECO:0000256" key="1">
    <source>
        <dbReference type="ARBA" id="ARBA00004651"/>
    </source>
</evidence>
<evidence type="ECO:0000256" key="4">
    <source>
        <dbReference type="ARBA" id="ARBA00022989"/>
    </source>
</evidence>
<keyword evidence="3 10" id="KW-0812">Transmembrane</keyword>
<dbReference type="InterPro" id="IPR017452">
    <property type="entry name" value="GPCR_Rhodpsn_7TM"/>
</dbReference>
<comment type="caution">
    <text evidence="13">The sequence shown here is derived from an EMBL/GenBank/DDBJ whole genome shotgun (WGS) entry which is preliminary data.</text>
</comment>
<dbReference type="AlphaFoldDB" id="A0A815QS83"/>
<evidence type="ECO:0000256" key="8">
    <source>
        <dbReference type="ARBA" id="ARBA00023224"/>
    </source>
</evidence>
<feature type="transmembrane region" description="Helical" evidence="10">
    <location>
        <begin position="86"/>
        <end position="108"/>
    </location>
</feature>
<feature type="domain" description="G-protein coupled receptors family 1 profile" evidence="11">
    <location>
        <begin position="66"/>
        <end position="237"/>
    </location>
</feature>
<evidence type="ECO:0000259" key="11">
    <source>
        <dbReference type="PROSITE" id="PS50262"/>
    </source>
</evidence>
<dbReference type="GO" id="GO:0005886">
    <property type="term" value="C:plasma membrane"/>
    <property type="evidence" value="ECO:0007669"/>
    <property type="project" value="UniProtKB-SubCell"/>
</dbReference>
<sequence length="567" mass="64936">MVIGGHTVFVSRFQCARRIKYFNVHELKVLHSLIRMASTLVASFTFAQTILVQYVATILFVFGTIGSILNILLFSQQKFRSNSCSIYFLASSIATLILLFPGVIPQVYALTNTPNPVFNQGFCRARGYLTQMSAMLCQWLLTVACIDRCLLTSTNPRLRHLATAPIALKIVLLLFIMWLLIPIHILIFADARRIGYISCMMSTDASAIYHTIYTILAGGVFPPLIMLIFDQISYLSINSENIAITNTDLIASNELDESLAYFQSDVGTQSSDDPQPDHIQHVTPGSSEINQRDMLATYLLQIEFHLKSCQNLIKDSTRNDIPHKEFVEKTQSFVIELKTILGSLDTTFHEQIEEINVQFSNVEFEGVWCANSNCLPFVTTTAPNILQCQIHCLRQPQCKATTFEKTTCKCQLFNNTADQNSNLQANIQATTMIVISGTRMPPVQQQSHQAQHQLVQQQPHQAQHQLVQQQPHQAQHQLVQQQQPRYQRLHRVVSQLHQAQHQLVQQQPHQAQHRLVQQQLHQAQHRLVQQQPHQAQHQLVQQQQPRYQRQHRFVVRNKRNNDRFAMR</sequence>
<dbReference type="GO" id="GO:0008528">
    <property type="term" value="F:G protein-coupled peptide receptor activity"/>
    <property type="evidence" value="ECO:0007669"/>
    <property type="project" value="TreeGrafter"/>
</dbReference>
<evidence type="ECO:0000313" key="14">
    <source>
        <dbReference type="Proteomes" id="UP000663852"/>
    </source>
</evidence>
<accession>A0A815QS83</accession>
<evidence type="ECO:0000313" key="13">
    <source>
        <dbReference type="EMBL" id="CAF1467451.1"/>
    </source>
</evidence>
<keyword evidence="7" id="KW-0675">Receptor</keyword>
<dbReference type="PROSITE" id="PS50262">
    <property type="entry name" value="G_PROTEIN_RECEP_F1_2"/>
    <property type="match status" value="1"/>
</dbReference>
<keyword evidence="5" id="KW-0297">G-protein coupled receptor</keyword>
<evidence type="ECO:0000259" key="12">
    <source>
        <dbReference type="PROSITE" id="PS50948"/>
    </source>
</evidence>
<feature type="compositionally biased region" description="Low complexity" evidence="9">
    <location>
        <begin position="444"/>
        <end position="479"/>
    </location>
</feature>
<evidence type="ECO:0000256" key="6">
    <source>
        <dbReference type="ARBA" id="ARBA00023136"/>
    </source>
</evidence>
<feature type="transmembrane region" description="Helical" evidence="10">
    <location>
        <begin position="207"/>
        <end position="229"/>
    </location>
</feature>
<reference evidence="13" key="1">
    <citation type="submission" date="2021-02" db="EMBL/GenBank/DDBJ databases">
        <authorList>
            <person name="Nowell W R."/>
        </authorList>
    </citation>
    <scope>NUCLEOTIDE SEQUENCE</scope>
</reference>
<keyword evidence="4 10" id="KW-1133">Transmembrane helix</keyword>
<evidence type="ECO:0000256" key="9">
    <source>
        <dbReference type="SAM" id="MobiDB-lite"/>
    </source>
</evidence>
<dbReference type="CDD" id="cd00637">
    <property type="entry name" value="7tm_classA_rhodopsin-like"/>
    <property type="match status" value="1"/>
</dbReference>
<evidence type="ECO:0000256" key="10">
    <source>
        <dbReference type="SAM" id="Phobius"/>
    </source>
</evidence>